<dbReference type="OrthoDB" id="8526323at2"/>
<feature type="region of interest" description="Disordered" evidence="1">
    <location>
        <begin position="57"/>
        <end position="85"/>
    </location>
</feature>
<sequence>MRDEPLMRAIRTAGGVSALARAIGMRNPQSVSQWRRVPAGRARSVAQATSIPLHELRPDLWDPPAANDDTIIPPPGGAAAHAEAA</sequence>
<reference evidence="2 3" key="1">
    <citation type="submission" date="2019-09" db="EMBL/GenBank/DDBJ databases">
        <title>Genome sequence of Rhodovastum atsumiense, a diverse member of the Acetobacteraceae family of non-sulfur purple photosynthetic bacteria.</title>
        <authorList>
            <person name="Meyer T."/>
            <person name="Kyndt J."/>
        </authorList>
    </citation>
    <scope>NUCLEOTIDE SEQUENCE [LARGE SCALE GENOMIC DNA]</scope>
    <source>
        <strain evidence="2 3">DSM 21279</strain>
    </source>
</reference>
<gene>
    <name evidence="2" type="ORF">F1189_23260</name>
</gene>
<protein>
    <submittedName>
        <fullName evidence="2">Helix-turn-helix domain-containing protein</fullName>
    </submittedName>
</protein>
<evidence type="ECO:0000313" key="2">
    <source>
        <dbReference type="EMBL" id="KAA5609681.1"/>
    </source>
</evidence>
<dbReference type="GO" id="GO:0003677">
    <property type="term" value="F:DNA binding"/>
    <property type="evidence" value="ECO:0007669"/>
    <property type="project" value="InterPro"/>
</dbReference>
<dbReference type="SUPFAM" id="SSF47413">
    <property type="entry name" value="lambda repressor-like DNA-binding domains"/>
    <property type="match status" value="1"/>
</dbReference>
<dbReference type="InterPro" id="IPR010982">
    <property type="entry name" value="Lambda_DNA-bd_dom_sf"/>
</dbReference>
<dbReference type="Gene3D" id="1.10.260.40">
    <property type="entry name" value="lambda repressor-like DNA-binding domains"/>
    <property type="match status" value="1"/>
</dbReference>
<name>A0A5M6IN42_9PROT</name>
<dbReference type="RefSeq" id="WP_150043322.1">
    <property type="nucleotide sequence ID" value="NZ_OW485608.1"/>
</dbReference>
<dbReference type="AlphaFoldDB" id="A0A5M6IN42"/>
<organism evidence="2 3">
    <name type="scientific">Rhodovastum atsumiense</name>
    <dbReference type="NCBI Taxonomy" id="504468"/>
    <lineage>
        <taxon>Bacteria</taxon>
        <taxon>Pseudomonadati</taxon>
        <taxon>Pseudomonadota</taxon>
        <taxon>Alphaproteobacteria</taxon>
        <taxon>Acetobacterales</taxon>
        <taxon>Acetobacteraceae</taxon>
        <taxon>Rhodovastum</taxon>
    </lineage>
</organism>
<dbReference type="InterPro" id="IPR031856">
    <property type="entry name" value="YdaS_toxin-like"/>
</dbReference>
<keyword evidence="3" id="KW-1185">Reference proteome</keyword>
<evidence type="ECO:0000313" key="3">
    <source>
        <dbReference type="Proteomes" id="UP000325255"/>
    </source>
</evidence>
<dbReference type="Proteomes" id="UP000325255">
    <property type="component" value="Unassembled WGS sequence"/>
</dbReference>
<dbReference type="Pfam" id="PF15943">
    <property type="entry name" value="YdaS_toxin"/>
    <property type="match status" value="1"/>
</dbReference>
<accession>A0A5M6IN42</accession>
<proteinExistence type="predicted"/>
<evidence type="ECO:0000256" key="1">
    <source>
        <dbReference type="SAM" id="MobiDB-lite"/>
    </source>
</evidence>
<comment type="caution">
    <text evidence="2">The sequence shown here is derived from an EMBL/GenBank/DDBJ whole genome shotgun (WGS) entry which is preliminary data.</text>
</comment>
<dbReference type="EMBL" id="VWPK01000046">
    <property type="protein sequence ID" value="KAA5609681.1"/>
    <property type="molecule type" value="Genomic_DNA"/>
</dbReference>